<accession>A0A7X1F4Q7</accession>
<dbReference type="InterPro" id="IPR036388">
    <property type="entry name" value="WH-like_DNA-bd_sf"/>
</dbReference>
<feature type="domain" description="HTH marR-type" evidence="2">
    <location>
        <begin position="29"/>
        <end position="164"/>
    </location>
</feature>
<feature type="compositionally biased region" description="Basic residues" evidence="1">
    <location>
        <begin position="192"/>
        <end position="203"/>
    </location>
</feature>
<dbReference type="PROSITE" id="PS50995">
    <property type="entry name" value="HTH_MARR_2"/>
    <property type="match status" value="1"/>
</dbReference>
<dbReference type="AlphaFoldDB" id="A0A7X1F4Q7"/>
<dbReference type="GO" id="GO:0006950">
    <property type="term" value="P:response to stress"/>
    <property type="evidence" value="ECO:0007669"/>
    <property type="project" value="TreeGrafter"/>
</dbReference>
<proteinExistence type="predicted"/>
<evidence type="ECO:0000256" key="1">
    <source>
        <dbReference type="SAM" id="MobiDB-lite"/>
    </source>
</evidence>
<dbReference type="RefSeq" id="WP_185681771.1">
    <property type="nucleotide sequence ID" value="NZ_JACLAU010000001.1"/>
</dbReference>
<organism evidence="3 4">
    <name type="scientific">Novosphingobium aerophilum</name>
    <dbReference type="NCBI Taxonomy" id="2839843"/>
    <lineage>
        <taxon>Bacteria</taxon>
        <taxon>Pseudomonadati</taxon>
        <taxon>Pseudomonadota</taxon>
        <taxon>Alphaproteobacteria</taxon>
        <taxon>Sphingomonadales</taxon>
        <taxon>Sphingomonadaceae</taxon>
        <taxon>Novosphingobium</taxon>
    </lineage>
</organism>
<name>A0A7X1F4Q7_9SPHN</name>
<dbReference type="Proteomes" id="UP000520156">
    <property type="component" value="Unassembled WGS sequence"/>
</dbReference>
<dbReference type="SUPFAM" id="SSF46785">
    <property type="entry name" value="Winged helix' DNA-binding domain"/>
    <property type="match status" value="1"/>
</dbReference>
<dbReference type="InterPro" id="IPR036390">
    <property type="entry name" value="WH_DNA-bd_sf"/>
</dbReference>
<dbReference type="Gene3D" id="1.10.10.10">
    <property type="entry name" value="Winged helix-like DNA-binding domain superfamily/Winged helix DNA-binding domain"/>
    <property type="match status" value="1"/>
</dbReference>
<dbReference type="Pfam" id="PF12802">
    <property type="entry name" value="MarR_2"/>
    <property type="match status" value="1"/>
</dbReference>
<dbReference type="InterPro" id="IPR000835">
    <property type="entry name" value="HTH_MarR-typ"/>
</dbReference>
<evidence type="ECO:0000259" key="2">
    <source>
        <dbReference type="PROSITE" id="PS50995"/>
    </source>
</evidence>
<reference evidence="3 4" key="1">
    <citation type="submission" date="2020-08" db="EMBL/GenBank/DDBJ databases">
        <title>The genome sequence of Novosphingobium flavum 4Y4.</title>
        <authorList>
            <person name="Liu Y."/>
        </authorList>
    </citation>
    <scope>NUCLEOTIDE SEQUENCE [LARGE SCALE GENOMIC DNA]</scope>
    <source>
        <strain evidence="3 4">4Y4</strain>
    </source>
</reference>
<dbReference type="GO" id="GO:0003700">
    <property type="term" value="F:DNA-binding transcription factor activity"/>
    <property type="evidence" value="ECO:0007669"/>
    <property type="project" value="InterPro"/>
</dbReference>
<feature type="region of interest" description="Disordered" evidence="1">
    <location>
        <begin position="169"/>
        <end position="203"/>
    </location>
</feature>
<gene>
    <name evidence="3" type="ORF">H7F49_01475</name>
</gene>
<dbReference type="EMBL" id="JACLAU010000001">
    <property type="protein sequence ID" value="MBC2650371.1"/>
    <property type="molecule type" value="Genomic_DNA"/>
</dbReference>
<evidence type="ECO:0000313" key="4">
    <source>
        <dbReference type="Proteomes" id="UP000520156"/>
    </source>
</evidence>
<evidence type="ECO:0000313" key="3">
    <source>
        <dbReference type="EMBL" id="MBC2650371.1"/>
    </source>
</evidence>
<sequence>MAPIASRPVPQLDAGKAFFGDMGFAVDHLGPLWHLLKAAQLVMSDLDRIASEQGLSYADFQLLGALMMAAPDPVRAATLAAALNVSNPVLSLRSARLAAMGLIERVQQGSDRRTRPMRLTPEGRARTEIVARELERRGAFVRHLAQLDAADRATLERVLRDIHERMDRDYLPSPRSAGDRRCETLTQDRPTKRNRVAKPRTID</sequence>
<protein>
    <submittedName>
        <fullName evidence="3">Winged helix-turn-helix transcriptional regulator</fullName>
    </submittedName>
</protein>
<dbReference type="InterPro" id="IPR039422">
    <property type="entry name" value="MarR/SlyA-like"/>
</dbReference>
<dbReference type="SMART" id="SM00347">
    <property type="entry name" value="HTH_MARR"/>
    <property type="match status" value="1"/>
</dbReference>
<keyword evidence="4" id="KW-1185">Reference proteome</keyword>
<dbReference type="PANTHER" id="PTHR33164">
    <property type="entry name" value="TRANSCRIPTIONAL REGULATOR, MARR FAMILY"/>
    <property type="match status" value="1"/>
</dbReference>
<dbReference type="PANTHER" id="PTHR33164:SF104">
    <property type="entry name" value="TRANSCRIPTIONAL REGULATORY PROTEIN"/>
    <property type="match status" value="1"/>
</dbReference>
<comment type="caution">
    <text evidence="3">The sequence shown here is derived from an EMBL/GenBank/DDBJ whole genome shotgun (WGS) entry which is preliminary data.</text>
</comment>